<name>A0ABQ7UGQ0_SOLTU</name>
<dbReference type="EMBL" id="JAIVGD010000019">
    <property type="protein sequence ID" value="KAH0748194.1"/>
    <property type="molecule type" value="Genomic_DNA"/>
</dbReference>
<dbReference type="Proteomes" id="UP000826656">
    <property type="component" value="Unassembled WGS sequence"/>
</dbReference>
<organism evidence="1 2">
    <name type="scientific">Solanum tuberosum</name>
    <name type="common">Potato</name>
    <dbReference type="NCBI Taxonomy" id="4113"/>
    <lineage>
        <taxon>Eukaryota</taxon>
        <taxon>Viridiplantae</taxon>
        <taxon>Streptophyta</taxon>
        <taxon>Embryophyta</taxon>
        <taxon>Tracheophyta</taxon>
        <taxon>Spermatophyta</taxon>
        <taxon>Magnoliopsida</taxon>
        <taxon>eudicotyledons</taxon>
        <taxon>Gunneridae</taxon>
        <taxon>Pentapetalae</taxon>
        <taxon>asterids</taxon>
        <taxon>lamiids</taxon>
        <taxon>Solanales</taxon>
        <taxon>Solanaceae</taxon>
        <taxon>Solanoideae</taxon>
        <taxon>Solaneae</taxon>
        <taxon>Solanum</taxon>
    </lineage>
</organism>
<gene>
    <name evidence="1" type="ORF">KY290_027426</name>
</gene>
<evidence type="ECO:0000313" key="2">
    <source>
        <dbReference type="Proteomes" id="UP000826656"/>
    </source>
</evidence>
<reference evidence="1 2" key="1">
    <citation type="journal article" date="2021" name="bioRxiv">
        <title>Chromosome-scale and haplotype-resolved genome assembly of a tetraploid potato cultivar.</title>
        <authorList>
            <person name="Sun H."/>
            <person name="Jiao W.-B."/>
            <person name="Krause K."/>
            <person name="Campoy J.A."/>
            <person name="Goel M."/>
            <person name="Folz-Donahue K."/>
            <person name="Kukat C."/>
            <person name="Huettel B."/>
            <person name="Schneeberger K."/>
        </authorList>
    </citation>
    <scope>NUCLEOTIDE SEQUENCE [LARGE SCALE GENOMIC DNA]</scope>
    <source>
        <strain evidence="1">SolTubOtavaFocal</strain>
        <tissue evidence="1">Leaves</tissue>
    </source>
</reference>
<comment type="caution">
    <text evidence="1">The sequence shown here is derived from an EMBL/GenBank/DDBJ whole genome shotgun (WGS) entry which is preliminary data.</text>
</comment>
<proteinExistence type="predicted"/>
<accession>A0ABQ7UGQ0</accession>
<evidence type="ECO:0000313" key="1">
    <source>
        <dbReference type="EMBL" id="KAH0748194.1"/>
    </source>
</evidence>
<keyword evidence="2" id="KW-1185">Reference proteome</keyword>
<protein>
    <submittedName>
        <fullName evidence="1">Uncharacterized protein</fullName>
    </submittedName>
</protein>
<sequence>MEMIKEINAEVYVWLMKNDLDKWTLHKDGGRKWGMLITNSFESFNGLLKSTMGLSVTAMVRLTYNQIVNSYVTRSKIVNQLVQQKQQWMPKPFKDFEENKKKSQRHTLINYHQQRENIFEVQIHMHHGYGGNKHIVNASQGICQCGK</sequence>